<name>A0A9P1IAE8_9PELO</name>
<evidence type="ECO:0000313" key="7">
    <source>
        <dbReference type="Proteomes" id="UP001152747"/>
    </source>
</evidence>
<organism evidence="6 7">
    <name type="scientific">Caenorhabditis angaria</name>
    <dbReference type="NCBI Taxonomy" id="860376"/>
    <lineage>
        <taxon>Eukaryota</taxon>
        <taxon>Metazoa</taxon>
        <taxon>Ecdysozoa</taxon>
        <taxon>Nematoda</taxon>
        <taxon>Chromadorea</taxon>
        <taxon>Rhabditida</taxon>
        <taxon>Rhabditina</taxon>
        <taxon>Rhabditomorpha</taxon>
        <taxon>Rhabditoidea</taxon>
        <taxon>Rhabditidae</taxon>
        <taxon>Peloderinae</taxon>
        <taxon>Caenorhabditis</taxon>
    </lineage>
</organism>
<dbReference type="GO" id="GO:0008270">
    <property type="term" value="F:zinc ion binding"/>
    <property type="evidence" value="ECO:0007669"/>
    <property type="project" value="UniProtKB-KW"/>
</dbReference>
<evidence type="ECO:0000256" key="4">
    <source>
        <dbReference type="ARBA" id="ARBA00022833"/>
    </source>
</evidence>
<evidence type="ECO:0000256" key="3">
    <source>
        <dbReference type="ARBA" id="ARBA00022771"/>
    </source>
</evidence>
<reference evidence="6" key="1">
    <citation type="submission" date="2022-11" db="EMBL/GenBank/DDBJ databases">
        <authorList>
            <person name="Kikuchi T."/>
        </authorList>
    </citation>
    <scope>NUCLEOTIDE SEQUENCE</scope>
    <source>
        <strain evidence="6">PS1010</strain>
    </source>
</reference>
<sequence>MECMKNGGRSAIPSRVLMDWDWRERLVSERGRSWIEANQEKALMNIKEKNAKLYKHVPALDETRKLREKLQYVSMYLFTCRESVAEDFRRRIWPKEYLHSEIDKYSFSDLLDVKEGSLQKKLNQLLKHAISHVMGCTLCRQKGFICELCSLNDVIYPFQTDETHRCFVCFSVFHKPCWKTSGECPKCLRRQQFETRRQQIDDPHSLLVLQP</sequence>
<keyword evidence="3" id="KW-0863">Zinc-finger</keyword>
<proteinExistence type="predicted"/>
<keyword evidence="1" id="KW-0479">Metal-binding</keyword>
<dbReference type="OrthoDB" id="62364at2759"/>
<dbReference type="EMBL" id="CANHGI010000002">
    <property type="protein sequence ID" value="CAI5442307.1"/>
    <property type="molecule type" value="Genomic_DNA"/>
</dbReference>
<dbReference type="InterPro" id="IPR051366">
    <property type="entry name" value="DEF8"/>
</dbReference>
<gene>
    <name evidence="6" type="ORF">CAMP_LOCUS4944</name>
</gene>
<evidence type="ECO:0000313" key="6">
    <source>
        <dbReference type="EMBL" id="CAI5442307.1"/>
    </source>
</evidence>
<comment type="caution">
    <text evidence="6">The sequence shown here is derived from an EMBL/GenBank/DDBJ whole genome shotgun (WGS) entry which is preliminary data.</text>
</comment>
<dbReference type="SMART" id="SM01175">
    <property type="entry name" value="DUF4206"/>
    <property type="match status" value="1"/>
</dbReference>
<keyword evidence="4" id="KW-0862">Zinc</keyword>
<feature type="domain" description="Rubicon Homology" evidence="5">
    <location>
        <begin position="1"/>
        <end position="194"/>
    </location>
</feature>
<dbReference type="PANTHER" id="PTHR12326:SF12">
    <property type="entry name" value="PLECKSTRIN HOMOLOGY AND RUN DOMAIN CONTAINING M1"/>
    <property type="match status" value="1"/>
</dbReference>
<evidence type="ECO:0000256" key="1">
    <source>
        <dbReference type="ARBA" id="ARBA00022723"/>
    </source>
</evidence>
<dbReference type="Pfam" id="PF13901">
    <property type="entry name" value="RH_dom"/>
    <property type="match status" value="1"/>
</dbReference>
<dbReference type="PANTHER" id="PTHR12326">
    <property type="entry name" value="PLECKSTRIN HOMOLOGY DOMAIN CONTAINING PROTEIN"/>
    <property type="match status" value="1"/>
</dbReference>
<dbReference type="AlphaFoldDB" id="A0A9P1IAE8"/>
<dbReference type="InterPro" id="IPR025258">
    <property type="entry name" value="RH_dom"/>
</dbReference>
<keyword evidence="2" id="KW-0677">Repeat</keyword>
<evidence type="ECO:0000259" key="5">
    <source>
        <dbReference type="SMART" id="SM01175"/>
    </source>
</evidence>
<keyword evidence="7" id="KW-1185">Reference proteome</keyword>
<dbReference type="Proteomes" id="UP001152747">
    <property type="component" value="Unassembled WGS sequence"/>
</dbReference>
<accession>A0A9P1IAE8</accession>
<evidence type="ECO:0000256" key="2">
    <source>
        <dbReference type="ARBA" id="ARBA00022737"/>
    </source>
</evidence>
<protein>
    <recommendedName>
        <fullName evidence="5">Rubicon Homology domain-containing protein</fullName>
    </recommendedName>
</protein>